<comment type="catalytic activity">
    <reaction evidence="5">
        <text>a 2'-deoxyadenosine in DNA + S-adenosyl-L-methionine = an N(6)-methyl-2'-deoxyadenosine in DNA + S-adenosyl-L-homocysteine + H(+)</text>
        <dbReference type="Rhea" id="RHEA:15197"/>
        <dbReference type="Rhea" id="RHEA-COMP:12418"/>
        <dbReference type="Rhea" id="RHEA-COMP:12419"/>
        <dbReference type="ChEBI" id="CHEBI:15378"/>
        <dbReference type="ChEBI" id="CHEBI:57856"/>
        <dbReference type="ChEBI" id="CHEBI:59789"/>
        <dbReference type="ChEBI" id="CHEBI:90615"/>
        <dbReference type="ChEBI" id="CHEBI:90616"/>
        <dbReference type="EC" id="2.1.1.72"/>
    </reaction>
</comment>
<gene>
    <name evidence="7" type="ORF">EXJ73_12545</name>
</gene>
<organism evidence="7 8">
    <name type="scientific">Pelomonas aquatica</name>
    <dbReference type="NCBI Taxonomy" id="431058"/>
    <lineage>
        <taxon>Bacteria</taxon>
        <taxon>Pseudomonadati</taxon>
        <taxon>Pseudomonadota</taxon>
        <taxon>Betaproteobacteria</taxon>
        <taxon>Burkholderiales</taxon>
        <taxon>Sphaerotilaceae</taxon>
        <taxon>Roseateles</taxon>
    </lineage>
</organism>
<dbReference type="Pfam" id="PF07669">
    <property type="entry name" value="Eco57I"/>
    <property type="match status" value="1"/>
</dbReference>
<evidence type="ECO:0000256" key="3">
    <source>
        <dbReference type="ARBA" id="ARBA00022679"/>
    </source>
</evidence>
<dbReference type="PANTHER" id="PTHR33841">
    <property type="entry name" value="DNA METHYLTRANSFERASE YEEA-RELATED"/>
    <property type="match status" value="1"/>
</dbReference>
<dbReference type="EC" id="2.1.1.72" evidence="1"/>
<evidence type="ECO:0000259" key="6">
    <source>
        <dbReference type="Pfam" id="PF07669"/>
    </source>
</evidence>
<dbReference type="GO" id="GO:0032259">
    <property type="term" value="P:methylation"/>
    <property type="evidence" value="ECO:0007669"/>
    <property type="project" value="UniProtKB-KW"/>
</dbReference>
<dbReference type="GO" id="GO:0009007">
    <property type="term" value="F:site-specific DNA-methyltransferase (adenine-specific) activity"/>
    <property type="evidence" value="ECO:0007669"/>
    <property type="project" value="UniProtKB-EC"/>
</dbReference>
<dbReference type="EMBL" id="SGUG01000016">
    <property type="protein sequence ID" value="MDG0863294.1"/>
    <property type="molecule type" value="Genomic_DNA"/>
</dbReference>
<proteinExistence type="predicted"/>
<evidence type="ECO:0000256" key="2">
    <source>
        <dbReference type="ARBA" id="ARBA00022603"/>
    </source>
</evidence>
<evidence type="ECO:0000256" key="1">
    <source>
        <dbReference type="ARBA" id="ARBA00011900"/>
    </source>
</evidence>
<dbReference type="PANTHER" id="PTHR33841:SF1">
    <property type="entry name" value="DNA METHYLTRANSFERASE A"/>
    <property type="match status" value="1"/>
</dbReference>
<evidence type="ECO:0000256" key="5">
    <source>
        <dbReference type="ARBA" id="ARBA00047942"/>
    </source>
</evidence>
<dbReference type="PRINTS" id="PR00507">
    <property type="entry name" value="N12N6MTFRASE"/>
</dbReference>
<reference evidence="7" key="1">
    <citation type="submission" date="2019-02" db="EMBL/GenBank/DDBJ databases">
        <title>Draft genome of the type strain Pelomonas aquatica CCUG 52575T.</title>
        <authorList>
            <person name="Gomila M."/>
            <person name="Lalucat J."/>
        </authorList>
    </citation>
    <scope>NUCLEOTIDE SEQUENCE</scope>
    <source>
        <strain evidence="7">CCUG 52575</strain>
    </source>
</reference>
<dbReference type="Proteomes" id="UP001152766">
    <property type="component" value="Unassembled WGS sequence"/>
</dbReference>
<keyword evidence="2 7" id="KW-0489">Methyltransferase</keyword>
<keyword evidence="4" id="KW-0949">S-adenosyl-L-methionine</keyword>
<dbReference type="InterPro" id="IPR011639">
    <property type="entry name" value="MethylTrfase_TaqI-like_dom"/>
</dbReference>
<feature type="domain" description="Type II methyltransferase M.TaqI-like" evidence="6">
    <location>
        <begin position="288"/>
        <end position="522"/>
    </location>
</feature>
<accession>A0A9X4R5I5</accession>
<comment type="caution">
    <text evidence="7">The sequence shown here is derived from an EMBL/GenBank/DDBJ whole genome shotgun (WGS) entry which is preliminary data.</text>
</comment>
<evidence type="ECO:0000313" key="7">
    <source>
        <dbReference type="EMBL" id="MDG0863294.1"/>
    </source>
</evidence>
<dbReference type="InterPro" id="IPR029063">
    <property type="entry name" value="SAM-dependent_MTases_sf"/>
</dbReference>
<dbReference type="SUPFAM" id="SSF53335">
    <property type="entry name" value="S-adenosyl-L-methionine-dependent methyltransferases"/>
    <property type="match status" value="1"/>
</dbReference>
<name>A0A9X4R5I5_9BURK</name>
<dbReference type="AlphaFoldDB" id="A0A9X4R5I5"/>
<dbReference type="Gene3D" id="3.40.50.150">
    <property type="entry name" value="Vaccinia Virus protein VP39"/>
    <property type="match status" value="2"/>
</dbReference>
<dbReference type="RefSeq" id="WP_268147750.1">
    <property type="nucleotide sequence ID" value="NZ_JAPPUW010000003.1"/>
</dbReference>
<keyword evidence="8" id="KW-1185">Reference proteome</keyword>
<keyword evidence="3" id="KW-0808">Transferase</keyword>
<dbReference type="GO" id="GO:0006304">
    <property type="term" value="P:DNA modification"/>
    <property type="evidence" value="ECO:0007669"/>
    <property type="project" value="InterPro"/>
</dbReference>
<sequence length="1034" mass="114981">MREALSSGALTSQDYFKELLRLVYRQIFLLTIEEREILHPPGADSQAVALYAQGYGLRRLRDRAVRRSAHDRYGDLWQGLKQVWMGLAVGQSVLALPPLGGLFETSQCPHLDAARLENRHLLLALFHLAWLRAEPNAPLSRVNWRDMGPEELGSIYESLLELVPLLSQEHRQFSFQTGAAARGNARKTTGSYYTADPLVQEQLDSALEPVVATILATHPTGDGAVQALLSISVIDPACGSGHFLLAAARRIAGHLARVRAQMRDALAGNGGQPTPDDYRHALRDVVTHCVYGVDMNPMALELARMALWLEAYTPDAPLGFVDHHFKLGNALLGVMDPKTLLEGVPDEAYKELTGDVKALCRDLKRRNRQERDGLNRMRAAASFSQSLQAMELSITAGPLQQLDALPDATLADIAAKRQAYAALQQGAGVDGLALALHLYCAAFLLPKHGTESSTVVPTTQDVMNALMGQPVAPQKAAAAMSLAERTPLLHWRFAFAQVFARGGFTVVLANPPWERMKLQEEEYFAARAPAVAAARNKAERERAINALAAHEPGTQERQIYDGFVTAKQQAEASSVYCHGPRFPLTGTGDVNTYALFAETSLQILHSQGRAGLVLPSGIATDESTSAFFAEISKGRIAQLIDFENREAIFPSVHRSYKFCLLTIGSTPDARLAFFLSNTEQLNDARRIFTLSAEDIARLNPNTRTCPVFRSKGDAELTKKIYTTVPVLRDHAAENSWSIKLNRIFDMGKPTDQLLAEAARARPDESVRMYEAKYFSAYDHRLSTFSGNDRPVTDEEKSNPSFKIRSREVMSRSEVESRLTRNGCRTGWLVAFRDICRATDERTAIAAILPREGTNYTVRLAITQLSAGHAAGLLACLNSLVFDFVARQKFGGTHLSDYITEQLPIPHPKAFTDTVLNEVVPRVLELSYTAHDLQPFYMDAVAENPLWDLRNGTQRGQPWRWDTERRAVLRAEIDVVCARLYGLGRDELRYVLDPTEVMGNDYPSETFRVLRDKEIRQFGEYRTRRLVLEAWDRSS</sequence>
<evidence type="ECO:0000313" key="8">
    <source>
        <dbReference type="Proteomes" id="UP001152766"/>
    </source>
</evidence>
<protein>
    <recommendedName>
        <fullName evidence="1">site-specific DNA-methyltransferase (adenine-specific)</fullName>
        <ecNumber evidence="1">2.1.1.72</ecNumber>
    </recommendedName>
</protein>
<dbReference type="InterPro" id="IPR050953">
    <property type="entry name" value="N4_N6_ade-DNA_methylase"/>
</dbReference>
<evidence type="ECO:0000256" key="4">
    <source>
        <dbReference type="ARBA" id="ARBA00022691"/>
    </source>
</evidence>